<organism evidence="1 2">
    <name type="scientific">Pseudoduganella chitinolytica</name>
    <dbReference type="NCBI Taxonomy" id="34070"/>
    <lineage>
        <taxon>Bacteria</taxon>
        <taxon>Pseudomonadati</taxon>
        <taxon>Pseudomonadota</taxon>
        <taxon>Betaproteobacteria</taxon>
        <taxon>Burkholderiales</taxon>
        <taxon>Oxalobacteraceae</taxon>
        <taxon>Telluria group</taxon>
        <taxon>Pseudoduganella</taxon>
    </lineage>
</organism>
<name>A0ABY8BFW9_9BURK</name>
<evidence type="ECO:0000313" key="1">
    <source>
        <dbReference type="EMBL" id="WEF34720.1"/>
    </source>
</evidence>
<dbReference type="InterPro" id="IPR016631">
    <property type="entry name" value="Regulatory_RpfE"/>
</dbReference>
<accession>A0ABY8BFW9</accession>
<dbReference type="EMBL" id="CP119083">
    <property type="protein sequence ID" value="WEF34720.1"/>
    <property type="molecule type" value="Genomic_DNA"/>
</dbReference>
<gene>
    <name evidence="1" type="ORF">PX653_08150</name>
</gene>
<proteinExistence type="predicted"/>
<sequence>MPATTLIVPFALPPAPMAPDLVRAMQAPALAALLSRHAAQSFHPFEADSRVLPHEAWAAHALGLAGAPAGADAGAPVAAAVMAGHGMAPTAGHWFLVHPVAIHVGSHLQMSDPRQLQLSEAEARTLFESVLPLFTDDGHELVYADPHTWFLRADAWAGLDTASPDAASGDNLHAWMPRGDAARAFRRLQNEVQMLWFAHPLNAARQARGQAPINSFWLWGGADAARRPAPASLATAAVPDWLARLAAPERRAATPAQLRAGDVVVLGEALAAGLAEDWAPWLDAMARLEQDWFAPLLAAQRAGTVGEVTLVLTHRDGWLTTQTSKLAQYRFWRAVNLNNLLT</sequence>
<keyword evidence="2" id="KW-1185">Reference proteome</keyword>
<evidence type="ECO:0008006" key="3">
    <source>
        <dbReference type="Google" id="ProtNLM"/>
    </source>
</evidence>
<dbReference type="RefSeq" id="WP_277417392.1">
    <property type="nucleotide sequence ID" value="NZ_CP119083.1"/>
</dbReference>
<dbReference type="Proteomes" id="UP001216510">
    <property type="component" value="Chromosome"/>
</dbReference>
<dbReference type="PIRSF" id="PIRSF015283">
    <property type="entry name" value="Regulatory_RpfE"/>
    <property type="match status" value="1"/>
</dbReference>
<protein>
    <recommendedName>
        <fullName evidence="3">Phosphoglycerate mutase</fullName>
    </recommendedName>
</protein>
<reference evidence="1 2" key="1">
    <citation type="submission" date="2023-02" db="EMBL/GenBank/DDBJ databases">
        <title>Gemone sequence of Telluria chitinolytica ACM 3522T.</title>
        <authorList>
            <person name="Frediansyah A."/>
            <person name="Miess H."/>
            <person name="Gross H."/>
        </authorList>
    </citation>
    <scope>NUCLEOTIDE SEQUENCE [LARGE SCALE GENOMIC DNA]</scope>
    <source>
        <strain evidence="1 2">ACM 3522</strain>
    </source>
</reference>
<evidence type="ECO:0000313" key="2">
    <source>
        <dbReference type="Proteomes" id="UP001216510"/>
    </source>
</evidence>